<dbReference type="Pfam" id="PF00557">
    <property type="entry name" value="Peptidase_M24"/>
    <property type="match status" value="1"/>
</dbReference>
<dbReference type="Proteomes" id="UP000187485">
    <property type="component" value="Unassembled WGS sequence"/>
</dbReference>
<accession>A0A1L8CVW7</accession>
<keyword evidence="4" id="KW-1185">Reference proteome</keyword>
<dbReference type="PANTHER" id="PTHR46112">
    <property type="entry name" value="AMINOPEPTIDASE"/>
    <property type="match status" value="1"/>
</dbReference>
<dbReference type="InterPro" id="IPR000994">
    <property type="entry name" value="Pept_M24"/>
</dbReference>
<dbReference type="STRING" id="870242.cpu_15780"/>
<dbReference type="SUPFAM" id="SSF53092">
    <property type="entry name" value="Creatinase/prolidase N-terminal domain"/>
    <property type="match status" value="1"/>
</dbReference>
<sequence>MKEGVNLKDKLIHRIKKIQKLMAEKDIDILVVVNRENLIYFTGLTQIECMAVLIPLESDPCAITLWLDADYVEQESGLKTFGYFFPQESLGSKVVERIKAYGFHAPRIGFERYFVPFAFYDVLRQNFPESNFIDAADLFYRARAVKEPTEVEMIRRAALAVCKGMEAAIKTIRPGISELDVLAEAEYAMLKAGSNGLPFRPQIVSGNRCLLTHPHASTKLIEEGEVVVVHLGATYNGYCAKMCRTVAVGEISAAQEMVFNLLLEAQEKAIATLRPGSKAWAADEVAREVIRRAGFEEYYLDVIGYGVGLRQSEFYPIIGKGRQDIIEVGMVVDLLLPTIYRKDIGGPRITDVIYVGERENEILTDYPRKLIRV</sequence>
<comment type="caution">
    <text evidence="3">The sequence shown here is derived from an EMBL/GenBank/DDBJ whole genome shotgun (WGS) entry which is preliminary data.</text>
</comment>
<dbReference type="InterPro" id="IPR000587">
    <property type="entry name" value="Creatinase_N"/>
</dbReference>
<protein>
    <submittedName>
        <fullName evidence="3">Putative proline dipeptidase</fullName>
    </submittedName>
</protein>
<evidence type="ECO:0000313" key="4">
    <source>
        <dbReference type="Proteomes" id="UP000187485"/>
    </source>
</evidence>
<evidence type="ECO:0000259" key="2">
    <source>
        <dbReference type="Pfam" id="PF01321"/>
    </source>
</evidence>
<dbReference type="EMBL" id="BDJK01000028">
    <property type="protein sequence ID" value="GAV23068.1"/>
    <property type="molecule type" value="Genomic_DNA"/>
</dbReference>
<feature type="domain" description="Peptidase M24" evidence="1">
    <location>
        <begin position="152"/>
        <end position="356"/>
    </location>
</feature>
<reference evidence="4" key="1">
    <citation type="submission" date="2016-12" db="EMBL/GenBank/DDBJ databases">
        <title>Draft Genome Sequences od Carboxydothermus pertinax and islandicus, Hydrogenogenic Carboxydotrophic Bacteria.</title>
        <authorList>
            <person name="Fukuyama Y."/>
            <person name="Ohmae K."/>
            <person name="Yoneda Y."/>
            <person name="Yoshida T."/>
            <person name="Sako Y."/>
        </authorList>
    </citation>
    <scope>NUCLEOTIDE SEQUENCE [LARGE SCALE GENOMIC DNA]</scope>
    <source>
        <strain evidence="4">Ug1</strain>
    </source>
</reference>
<evidence type="ECO:0000313" key="3">
    <source>
        <dbReference type="EMBL" id="GAV23068.1"/>
    </source>
</evidence>
<feature type="domain" description="Creatinase N-terminal" evidence="2">
    <location>
        <begin position="14"/>
        <end position="145"/>
    </location>
</feature>
<gene>
    <name evidence="3" type="ORF">cpu_15780</name>
</gene>
<organism evidence="3 4">
    <name type="scientific">Carboxydothermus pertinax</name>
    <dbReference type="NCBI Taxonomy" id="870242"/>
    <lineage>
        <taxon>Bacteria</taxon>
        <taxon>Bacillati</taxon>
        <taxon>Bacillota</taxon>
        <taxon>Clostridia</taxon>
        <taxon>Thermoanaerobacterales</taxon>
        <taxon>Thermoanaerobacteraceae</taxon>
        <taxon>Carboxydothermus</taxon>
    </lineage>
</organism>
<proteinExistence type="predicted"/>
<dbReference type="SUPFAM" id="SSF55920">
    <property type="entry name" value="Creatinase/aminopeptidase"/>
    <property type="match status" value="1"/>
</dbReference>
<dbReference type="Gene3D" id="3.40.350.10">
    <property type="entry name" value="Creatinase/prolidase N-terminal domain"/>
    <property type="match status" value="1"/>
</dbReference>
<dbReference type="PANTHER" id="PTHR46112:SF2">
    <property type="entry name" value="XAA-PRO AMINOPEPTIDASE P-RELATED"/>
    <property type="match status" value="1"/>
</dbReference>
<dbReference type="InterPro" id="IPR029149">
    <property type="entry name" value="Creatin/AminoP/Spt16_N"/>
</dbReference>
<dbReference type="Gene3D" id="3.90.230.10">
    <property type="entry name" value="Creatinase/methionine aminopeptidase superfamily"/>
    <property type="match status" value="1"/>
</dbReference>
<dbReference type="AlphaFoldDB" id="A0A1L8CVW7"/>
<dbReference type="Pfam" id="PF01321">
    <property type="entry name" value="Creatinase_N"/>
    <property type="match status" value="1"/>
</dbReference>
<name>A0A1L8CVW7_9THEO</name>
<evidence type="ECO:0000259" key="1">
    <source>
        <dbReference type="Pfam" id="PF00557"/>
    </source>
</evidence>
<dbReference type="InterPro" id="IPR036005">
    <property type="entry name" value="Creatinase/aminopeptidase-like"/>
</dbReference>
<dbReference type="InterPro" id="IPR050659">
    <property type="entry name" value="Peptidase_M24B"/>
</dbReference>